<dbReference type="AlphaFoldDB" id="A0AAV1EEG7"/>
<protein>
    <submittedName>
        <fullName evidence="2">OLC1v1019671C1</fullName>
    </submittedName>
</protein>
<reference evidence="2" key="1">
    <citation type="submission" date="2023-03" db="EMBL/GenBank/DDBJ databases">
        <authorList>
            <person name="Julca I."/>
        </authorList>
    </citation>
    <scope>NUCLEOTIDE SEQUENCE</scope>
</reference>
<gene>
    <name evidence="2" type="ORF">OLC1_LOCUS24089</name>
</gene>
<proteinExistence type="predicted"/>
<sequence>MGFLNFYLKLKAFRFRRLLNKGSDEEGEKRNFMVNGKRTISHGDESIVETWSFGAKPVDHDIMVSKREEIQGNEFWVFGIFEPRIGDEISNSIETHLFNHKSQQWHLRKKSKEILRKAHLNCRAKLREEETDHMSSATAIVINREKLVVANMGEYKAILCRNGKAHHIKEKKQGRGLTRQWSRQFIPSSFRRPKVRLLIHDPARRQKVIKPSKTTTNIVVESHGIDSQTEFIILGNVGIWEVNNQIYMKFSTRLLLLKIYCFYSELIEYK</sequence>
<dbReference type="SUPFAM" id="SSF81606">
    <property type="entry name" value="PP2C-like"/>
    <property type="match status" value="1"/>
</dbReference>
<accession>A0AAV1EEG7</accession>
<keyword evidence="3" id="KW-1185">Reference proteome</keyword>
<dbReference type="EMBL" id="OX459126">
    <property type="protein sequence ID" value="CAI9118146.1"/>
    <property type="molecule type" value="Genomic_DNA"/>
</dbReference>
<dbReference type="InterPro" id="IPR001932">
    <property type="entry name" value="PPM-type_phosphatase-like_dom"/>
</dbReference>
<name>A0AAV1EEG7_OLDCO</name>
<dbReference type="PROSITE" id="PS51746">
    <property type="entry name" value="PPM_2"/>
    <property type="match status" value="1"/>
</dbReference>
<evidence type="ECO:0000313" key="2">
    <source>
        <dbReference type="EMBL" id="CAI9118146.1"/>
    </source>
</evidence>
<dbReference type="Gene3D" id="3.60.40.10">
    <property type="entry name" value="PPM-type phosphatase domain"/>
    <property type="match status" value="1"/>
</dbReference>
<organism evidence="2 3">
    <name type="scientific">Oldenlandia corymbosa var. corymbosa</name>
    <dbReference type="NCBI Taxonomy" id="529605"/>
    <lineage>
        <taxon>Eukaryota</taxon>
        <taxon>Viridiplantae</taxon>
        <taxon>Streptophyta</taxon>
        <taxon>Embryophyta</taxon>
        <taxon>Tracheophyta</taxon>
        <taxon>Spermatophyta</taxon>
        <taxon>Magnoliopsida</taxon>
        <taxon>eudicotyledons</taxon>
        <taxon>Gunneridae</taxon>
        <taxon>Pentapetalae</taxon>
        <taxon>asterids</taxon>
        <taxon>lamiids</taxon>
        <taxon>Gentianales</taxon>
        <taxon>Rubiaceae</taxon>
        <taxon>Rubioideae</taxon>
        <taxon>Spermacoceae</taxon>
        <taxon>Hedyotis-Oldenlandia complex</taxon>
        <taxon>Oldenlandia</taxon>
    </lineage>
</organism>
<evidence type="ECO:0000313" key="3">
    <source>
        <dbReference type="Proteomes" id="UP001161247"/>
    </source>
</evidence>
<dbReference type="Pfam" id="PF00481">
    <property type="entry name" value="PP2C"/>
    <property type="match status" value="1"/>
</dbReference>
<feature type="domain" description="PPM-type phosphatase" evidence="1">
    <location>
        <begin position="55"/>
        <end position="270"/>
    </location>
</feature>
<dbReference type="Proteomes" id="UP001161247">
    <property type="component" value="Chromosome 9"/>
</dbReference>
<dbReference type="InterPro" id="IPR036457">
    <property type="entry name" value="PPM-type-like_dom_sf"/>
</dbReference>
<evidence type="ECO:0000259" key="1">
    <source>
        <dbReference type="PROSITE" id="PS51746"/>
    </source>
</evidence>